<reference evidence="8" key="4">
    <citation type="submission" date="2025-09" db="UniProtKB">
        <authorList>
            <consortium name="Ensembl"/>
        </authorList>
    </citation>
    <scope>IDENTIFICATION</scope>
    <source>
        <strain evidence="8">HNI</strain>
    </source>
</reference>
<dbReference type="GO" id="GO:0070161">
    <property type="term" value="C:anchoring junction"/>
    <property type="evidence" value="ECO:0007669"/>
    <property type="project" value="UniProtKB-SubCell"/>
</dbReference>
<evidence type="ECO:0000256" key="1">
    <source>
        <dbReference type="ARBA" id="ARBA00004282"/>
    </source>
</evidence>
<protein>
    <submittedName>
        <fullName evidence="8">Catenin (cadherin-associated protein), delta 1</fullName>
    </submittedName>
</protein>
<feature type="region of interest" description="Disordered" evidence="7">
    <location>
        <begin position="761"/>
        <end position="831"/>
    </location>
</feature>
<proteinExistence type="inferred from homology"/>
<evidence type="ECO:0000256" key="4">
    <source>
        <dbReference type="ARBA" id="ARBA00022889"/>
    </source>
</evidence>
<keyword evidence="4" id="KW-0130">Cell adhesion</keyword>
<comment type="subcellular location">
    <subcellularLocation>
        <location evidence="1">Cell junction</location>
    </subcellularLocation>
</comment>
<evidence type="ECO:0000313" key="9">
    <source>
        <dbReference type="Proteomes" id="UP000265180"/>
    </source>
</evidence>
<dbReference type="InterPro" id="IPR028435">
    <property type="entry name" value="Plakophilin/d_Catenin"/>
</dbReference>
<dbReference type="InterPro" id="IPR011989">
    <property type="entry name" value="ARM-like"/>
</dbReference>
<dbReference type="PROSITE" id="PS50176">
    <property type="entry name" value="ARM_REPEAT"/>
    <property type="match status" value="1"/>
</dbReference>
<name>A0A3P9KC43_ORYLA</name>
<dbReference type="Pfam" id="PF00514">
    <property type="entry name" value="Arm"/>
    <property type="match status" value="2"/>
</dbReference>
<evidence type="ECO:0000256" key="2">
    <source>
        <dbReference type="ARBA" id="ARBA00005462"/>
    </source>
</evidence>
<dbReference type="PANTHER" id="PTHR10372:SF6">
    <property type="entry name" value="CATENIN DELTA-1"/>
    <property type="match status" value="1"/>
</dbReference>
<feature type="region of interest" description="Disordered" evidence="7">
    <location>
        <begin position="68"/>
        <end position="114"/>
    </location>
</feature>
<organism evidence="8 9">
    <name type="scientific">Oryzias latipes</name>
    <name type="common">Japanese rice fish</name>
    <name type="synonym">Japanese killifish</name>
    <dbReference type="NCBI Taxonomy" id="8090"/>
    <lineage>
        <taxon>Eukaryota</taxon>
        <taxon>Metazoa</taxon>
        <taxon>Chordata</taxon>
        <taxon>Craniata</taxon>
        <taxon>Vertebrata</taxon>
        <taxon>Euteleostomi</taxon>
        <taxon>Actinopterygii</taxon>
        <taxon>Neopterygii</taxon>
        <taxon>Teleostei</taxon>
        <taxon>Neoteleostei</taxon>
        <taxon>Acanthomorphata</taxon>
        <taxon>Ovalentaria</taxon>
        <taxon>Atherinomorphae</taxon>
        <taxon>Beloniformes</taxon>
        <taxon>Adrianichthyidae</taxon>
        <taxon>Oryziinae</taxon>
        <taxon>Oryzias</taxon>
    </lineage>
</organism>
<dbReference type="AlphaFoldDB" id="A0A3P9KC43"/>
<reference key="1">
    <citation type="journal article" date="2007" name="Nature">
        <title>The medaka draft genome and insights into vertebrate genome evolution.</title>
        <authorList>
            <person name="Kasahara M."/>
            <person name="Naruse K."/>
            <person name="Sasaki S."/>
            <person name="Nakatani Y."/>
            <person name="Qu W."/>
            <person name="Ahsan B."/>
            <person name="Yamada T."/>
            <person name="Nagayasu Y."/>
            <person name="Doi K."/>
            <person name="Kasai Y."/>
            <person name="Jindo T."/>
            <person name="Kobayashi D."/>
            <person name="Shimada A."/>
            <person name="Toyoda A."/>
            <person name="Kuroki Y."/>
            <person name="Fujiyama A."/>
            <person name="Sasaki T."/>
            <person name="Shimizu A."/>
            <person name="Asakawa S."/>
            <person name="Shimizu N."/>
            <person name="Hashimoto S."/>
            <person name="Yang J."/>
            <person name="Lee Y."/>
            <person name="Matsushima K."/>
            <person name="Sugano S."/>
            <person name="Sakaizumi M."/>
            <person name="Narita T."/>
            <person name="Ohishi K."/>
            <person name="Haga S."/>
            <person name="Ohta F."/>
            <person name="Nomoto H."/>
            <person name="Nogata K."/>
            <person name="Morishita T."/>
            <person name="Endo T."/>
            <person name="Shin-I T."/>
            <person name="Takeda H."/>
            <person name="Morishita S."/>
            <person name="Kohara Y."/>
        </authorList>
    </citation>
    <scope>NUCLEOTIDE SEQUENCE [LARGE SCALE GENOMIC DNA]</scope>
    <source>
        <strain>Hd-rR</strain>
    </source>
</reference>
<evidence type="ECO:0000313" key="8">
    <source>
        <dbReference type="Ensembl" id="ENSORLP00020006020.1"/>
    </source>
</evidence>
<evidence type="ECO:0000256" key="5">
    <source>
        <dbReference type="ARBA" id="ARBA00022949"/>
    </source>
</evidence>
<dbReference type="SUPFAM" id="SSF48371">
    <property type="entry name" value="ARM repeat"/>
    <property type="match status" value="1"/>
</dbReference>
<comment type="similarity">
    <text evidence="2">Belongs to the beta-catenin family.</text>
</comment>
<reference evidence="8 9" key="2">
    <citation type="submission" date="2017-04" db="EMBL/GenBank/DDBJ databases">
        <title>CpG methylation of centromeres and impact of large insertions on vertebrate speciation.</title>
        <authorList>
            <person name="Ichikawa K."/>
            <person name="Yoshimura J."/>
            <person name="Morishita S."/>
        </authorList>
    </citation>
    <scope>NUCLEOTIDE SEQUENCE</scope>
    <source>
        <strain evidence="8 9">HNI</strain>
    </source>
</reference>
<dbReference type="InterPro" id="IPR000225">
    <property type="entry name" value="Armadillo"/>
</dbReference>
<feature type="repeat" description="ARM" evidence="6">
    <location>
        <begin position="315"/>
        <end position="343"/>
    </location>
</feature>
<dbReference type="PANTHER" id="PTHR10372">
    <property type="entry name" value="PLAKOPHILLIN-RELATED"/>
    <property type="match status" value="1"/>
</dbReference>
<dbReference type="SMART" id="SM00185">
    <property type="entry name" value="ARM"/>
    <property type="match status" value="5"/>
</dbReference>
<feature type="region of interest" description="Disordered" evidence="7">
    <location>
        <begin position="687"/>
        <end position="729"/>
    </location>
</feature>
<dbReference type="Proteomes" id="UP000265180">
    <property type="component" value="Chromosome 1"/>
</dbReference>
<accession>A0A3P9KC43</accession>
<dbReference type="FunFam" id="1.25.10.10:FF:001331">
    <property type="entry name" value="Uncharacterized protein"/>
    <property type="match status" value="1"/>
</dbReference>
<reference evidence="8" key="3">
    <citation type="submission" date="2025-08" db="UniProtKB">
        <authorList>
            <consortium name="Ensembl"/>
        </authorList>
    </citation>
    <scope>IDENTIFICATION</scope>
    <source>
        <strain evidence="8">HNI</strain>
    </source>
</reference>
<evidence type="ECO:0000256" key="6">
    <source>
        <dbReference type="PROSITE-ProRule" id="PRU00259"/>
    </source>
</evidence>
<evidence type="ECO:0000256" key="3">
    <source>
        <dbReference type="ARBA" id="ARBA00022737"/>
    </source>
</evidence>
<dbReference type="Ensembl" id="ENSORLT00020005291.1">
    <property type="protein sequence ID" value="ENSORLP00020006020.1"/>
    <property type="gene ID" value="ENSORLG00020006873.1"/>
</dbReference>
<evidence type="ECO:0000256" key="7">
    <source>
        <dbReference type="SAM" id="MobiDB-lite"/>
    </source>
</evidence>
<dbReference type="GO" id="GO:0098609">
    <property type="term" value="P:cell-cell adhesion"/>
    <property type="evidence" value="ECO:0007669"/>
    <property type="project" value="InterPro"/>
</dbReference>
<keyword evidence="3" id="KW-0677">Repeat</keyword>
<dbReference type="InterPro" id="IPR016024">
    <property type="entry name" value="ARM-type_fold"/>
</dbReference>
<sequence length="831" mass="92420">MEAGPQVQDTFIGSDKPQVVPLDISVEADANGTSEIPVNKTVRSTPTRPVIPSVSDVLSVDGEGSVASMGGHTTPNDYRYQQGPVGRVPREYPTSTVPRNYQYGPPGSYNDFQSPSHSEAYASLNRGARMDDRYRPVHADGYRTLDPSFKAHSRNQLDPYAAQPQVGRIGSAMEMSTIPRFVPDPYGLEDDQRSVGFEDPDYGMGYPRQNHYGYPRGTPHRTASYEGTLDRMSGVGDMLWGGGAPLARGERGSMASIDSIQKRGPGPGGWRQPELSEVIAMLNYRLDAVQLNAAAYLQHLTYQNDKVKSELRNLKGIPPIVALVDHPNKEVYFAACGALRNISFGKDPEIKSTIVNCDGAFCLVKLLRKTNDRSLIEIITGTLWNLSSNEALFKTLIERALTALTDEILVLHSGVKQSSAGAEEGKEKGTSPYPEWEKVLINTTGFLRNVSAAEIDERKKIRECKGLIDSVVHIIKSQTDPENKLTENCVCVLRNLSYHLHIEIPNHDHYKETASSMRGQRFGSRRSRRIRENERQAMTNTSAKGWELLCQPDLIKEYGRLLDSKNPHVLEASAGAIQNLCAGDWTCGREVRAKVMEQKSYEKMVKHLDHENELVIQAMSGALCNLALDPLHTTELGLMAVPKLMSKLPDGEGPLMYSEQTRMAVLSALYVILGQSFEAAKTLLPKDSKKTKEDSKKTQEDPKKTQELYKLVQLKDPESKNSNRYSEREVRAASLVLQKLWDHKGLRRTLLKNKYKKTDFELTKKTPSNKKSKGSSEKEAPKEKGPEETTHLLQERRDSKDDPGDMNFEKGSTSNRDGQLDTAATGAQGNE</sequence>
<dbReference type="Gene3D" id="1.25.10.10">
    <property type="entry name" value="Leucine-rich Repeat Variant"/>
    <property type="match status" value="1"/>
</dbReference>
<keyword evidence="5" id="KW-0965">Cell junction</keyword>
<feature type="compositionally biased region" description="Basic and acidic residues" evidence="7">
    <location>
        <begin position="774"/>
        <end position="803"/>
    </location>
</feature>